<proteinExistence type="predicted"/>
<dbReference type="AlphaFoldDB" id="A0A432ZHF3"/>
<feature type="signal peptide" evidence="1">
    <location>
        <begin position="1"/>
        <end position="25"/>
    </location>
</feature>
<dbReference type="Proteomes" id="UP000288279">
    <property type="component" value="Unassembled WGS sequence"/>
</dbReference>
<sequence length="568" mass="61343">MLRSAVKRVLIPVAMLASAPSLSQADAMSGPEYQLVLNGSALALCSSMAPQNCLNTDWIDVKTMRSQRFLNLTDRYVKPMLDDKNWPYNRREIRDRVAGAIDLIKQRIQDNTINERVFQEEFTRRALQDLYNNLSDTEWNLILDSLETPLPDSLQEQVNLRETKALAERRLLDTFIGQAERAAAANGNDGKPRVLVVNAGARDPYNQVDYYLNVFRAAGAEVSWLPVDAAVYQAQLQGKCGELAQVREEVLKSWQRERVFPAKHAEQVEFCGSAAAGVEMVRNADAVYFAAGDAHLIRKALVNPVGQPSPLLTELYLRNNANKLVIGAAGGAVAALSSQVMLSNGTSAEALASGAIAADAPAPGCDINATCGRDLTADSLTYHPLGGLGLFDYGILDSEFSGNGRQGRLLRLAATTSVALGIGVDHATALLVNVNRNTFRIAGEGGVFFAQGAQQTDTAVASGFSYLMAGSSGRFEAGAPGQYDLADVSFASTGTVVTETPTNAFLDNRGMIDSLRLFCQDATNFELLQSAYKLVAMRDDNTQVQKAGGECQVLNARVGIVYQPQAQF</sequence>
<protein>
    <submittedName>
        <fullName evidence="2">Cyanophycinase</fullName>
    </submittedName>
</protein>
<feature type="chain" id="PRO_5019182318" evidence="1">
    <location>
        <begin position="26"/>
        <end position="568"/>
    </location>
</feature>
<keyword evidence="1" id="KW-0732">Signal</keyword>
<dbReference type="PANTHER" id="PTHR36175:SF1">
    <property type="entry name" value="CYANOPHYCINASE"/>
    <property type="match status" value="1"/>
</dbReference>
<organism evidence="2 3">
    <name type="scientific">Pseudidiomarina taiwanensis</name>
    <dbReference type="NCBI Taxonomy" id="337250"/>
    <lineage>
        <taxon>Bacteria</taxon>
        <taxon>Pseudomonadati</taxon>
        <taxon>Pseudomonadota</taxon>
        <taxon>Gammaproteobacteria</taxon>
        <taxon>Alteromonadales</taxon>
        <taxon>Idiomarinaceae</taxon>
        <taxon>Pseudidiomarina</taxon>
    </lineage>
</organism>
<name>A0A432ZHF3_9GAMM</name>
<dbReference type="InterPro" id="IPR011811">
    <property type="entry name" value="Peptidase_S51_cyanophycinase"/>
</dbReference>
<dbReference type="SUPFAM" id="SSF52317">
    <property type="entry name" value="Class I glutamine amidotransferase-like"/>
    <property type="match status" value="1"/>
</dbReference>
<evidence type="ECO:0000313" key="3">
    <source>
        <dbReference type="Proteomes" id="UP000288279"/>
    </source>
</evidence>
<evidence type="ECO:0000313" key="2">
    <source>
        <dbReference type="EMBL" id="RUO76712.1"/>
    </source>
</evidence>
<dbReference type="InterPro" id="IPR029062">
    <property type="entry name" value="Class_I_gatase-like"/>
</dbReference>
<dbReference type="PIRSF" id="PIRSF032067">
    <property type="entry name" value="Cyanophycinase"/>
    <property type="match status" value="1"/>
</dbReference>
<keyword evidence="3" id="KW-1185">Reference proteome</keyword>
<accession>A0A432ZHF3</accession>
<dbReference type="PANTHER" id="PTHR36175">
    <property type="entry name" value="CYANOPHYCINASE"/>
    <property type="match status" value="1"/>
</dbReference>
<dbReference type="Gene3D" id="3.40.50.880">
    <property type="match status" value="1"/>
</dbReference>
<gene>
    <name evidence="2" type="ORF">CWI83_07230</name>
</gene>
<dbReference type="GO" id="GO:0016787">
    <property type="term" value="F:hydrolase activity"/>
    <property type="evidence" value="ECO:0007669"/>
    <property type="project" value="InterPro"/>
</dbReference>
<dbReference type="RefSeq" id="WP_126827608.1">
    <property type="nucleotide sequence ID" value="NZ_PIQG01000003.1"/>
</dbReference>
<comment type="caution">
    <text evidence="2">The sequence shown here is derived from an EMBL/GenBank/DDBJ whole genome shotgun (WGS) entry which is preliminary data.</text>
</comment>
<reference evidence="2 3" key="1">
    <citation type="journal article" date="2011" name="Front. Microbiol.">
        <title>Genomic signatures of strain selection and enhancement in Bacillus atrophaeus var. globigii, a historical biowarfare simulant.</title>
        <authorList>
            <person name="Gibbons H.S."/>
            <person name="Broomall S.M."/>
            <person name="McNew L.A."/>
            <person name="Daligault H."/>
            <person name="Chapman C."/>
            <person name="Bruce D."/>
            <person name="Karavis M."/>
            <person name="Krepps M."/>
            <person name="McGregor P.A."/>
            <person name="Hong C."/>
            <person name="Park K.H."/>
            <person name="Akmal A."/>
            <person name="Feldman A."/>
            <person name="Lin J.S."/>
            <person name="Chang W.E."/>
            <person name="Higgs B.W."/>
            <person name="Demirev P."/>
            <person name="Lindquist J."/>
            <person name="Liem A."/>
            <person name="Fochler E."/>
            <person name="Read T.D."/>
            <person name="Tapia R."/>
            <person name="Johnson S."/>
            <person name="Bishop-Lilly K.A."/>
            <person name="Detter C."/>
            <person name="Han C."/>
            <person name="Sozhamannan S."/>
            <person name="Rosenzweig C.N."/>
            <person name="Skowronski E.W."/>
        </authorList>
    </citation>
    <scope>NUCLEOTIDE SEQUENCE [LARGE SCALE GENOMIC DNA]</scope>
    <source>
        <strain evidence="2 3">PIT1</strain>
    </source>
</reference>
<dbReference type="EMBL" id="PIQG01000003">
    <property type="protein sequence ID" value="RUO76712.1"/>
    <property type="molecule type" value="Genomic_DNA"/>
</dbReference>
<dbReference type="OrthoDB" id="9799980at2"/>
<evidence type="ECO:0000256" key="1">
    <source>
        <dbReference type="SAM" id="SignalP"/>
    </source>
</evidence>